<organism evidence="5 6">
    <name type="scientific">Staphylococcus piscifermentans</name>
    <dbReference type="NCBI Taxonomy" id="70258"/>
    <lineage>
        <taxon>Bacteria</taxon>
        <taxon>Bacillati</taxon>
        <taxon>Bacillota</taxon>
        <taxon>Bacilli</taxon>
        <taxon>Bacillales</taxon>
        <taxon>Staphylococcaceae</taxon>
        <taxon>Staphylococcus</taxon>
    </lineage>
</organism>
<dbReference type="InterPro" id="IPR003593">
    <property type="entry name" value="AAA+_ATPase"/>
</dbReference>
<dbReference type="InterPro" id="IPR017871">
    <property type="entry name" value="ABC_transporter-like_CS"/>
</dbReference>
<feature type="domain" description="ABC transporter" evidence="4">
    <location>
        <begin position="264"/>
        <end position="478"/>
    </location>
</feature>
<dbReference type="GO" id="GO:0016887">
    <property type="term" value="F:ATP hydrolysis activity"/>
    <property type="evidence" value="ECO:0007669"/>
    <property type="project" value="InterPro"/>
</dbReference>
<keyword evidence="1" id="KW-0547">Nucleotide-binding</keyword>
<evidence type="ECO:0000259" key="4">
    <source>
        <dbReference type="PROSITE" id="PS50893"/>
    </source>
</evidence>
<dbReference type="EMBL" id="BKAR01000022">
    <property type="protein sequence ID" value="GEP85176.1"/>
    <property type="molecule type" value="Genomic_DNA"/>
</dbReference>
<sequence length="528" mass="59663">MGSIEANHISLSIGARCLFEVSHLSVQPRARIGIVGRNGSGKSTLLKVLSGAIEPDSGHVNRKGIIAHIPQFTQWNSHLSGGEMMRKYVSEALKKNADILFADEPTTHLDVEAIEALESEIKQFTGACVIISHDRTFLKRTCQTIWEINNQTVAVFNGGYDAYAAQKADLEKQAWDDYHQYEQKKKQLEQAIQSKQQRAQGATKVPKGIGANEAANFKHHYQGKQKKLDQNAKTMQKRLDQLEVKQRPESVESIQLSLPFADKLRNKSVIHADYFSKSIGNKALWKDAYFYMNGGDKIGLVGANGSGKSTFLKAVVENEEGLKLSPSLRIGYLSQKLSELDEDKDILNFIKAHSEHDETLIRTVLARMHFRRDSVYKKIAVLSGGEKVKVALCQLILSPFNLLILDEPTNSLDIESIEALEQLLKDYEGTSIIVSHDREFLANVTNKILYLSDQQLKLFNEDYHHFVKTLEQPEVTEDKTALRNQLMLIENRISDILSRLSLNPSDELDAQFQEYLKEKRTILEKLNE</sequence>
<dbReference type="GO" id="GO:0005524">
    <property type="term" value="F:ATP binding"/>
    <property type="evidence" value="ECO:0007669"/>
    <property type="project" value="UniProtKB-KW"/>
</dbReference>
<accession>A0A239UIS0</accession>
<dbReference type="Gene3D" id="3.40.50.300">
    <property type="entry name" value="P-loop containing nucleotide triphosphate hydrolases"/>
    <property type="match status" value="3"/>
</dbReference>
<name>A0A239UIS0_9STAP</name>
<keyword evidence="6" id="KW-1185">Reference proteome</keyword>
<dbReference type="InterPro" id="IPR003439">
    <property type="entry name" value="ABC_transporter-like_ATP-bd"/>
</dbReference>
<dbReference type="PROSITE" id="PS00211">
    <property type="entry name" value="ABC_TRANSPORTER_1"/>
    <property type="match status" value="1"/>
</dbReference>
<dbReference type="InterPro" id="IPR051309">
    <property type="entry name" value="ABCF_ATPase"/>
</dbReference>
<evidence type="ECO:0000256" key="2">
    <source>
        <dbReference type="ARBA" id="ARBA00022840"/>
    </source>
</evidence>
<evidence type="ECO:0000313" key="6">
    <source>
        <dbReference type="Proteomes" id="UP000321736"/>
    </source>
</evidence>
<gene>
    <name evidence="5" type="primary">vba</name>
    <name evidence="5" type="ORF">SPI02_17610</name>
</gene>
<evidence type="ECO:0000313" key="5">
    <source>
        <dbReference type="EMBL" id="GEP85176.1"/>
    </source>
</evidence>
<dbReference type="PANTHER" id="PTHR42855:SF2">
    <property type="entry name" value="DRUG RESISTANCE ABC TRANSPORTER,ATP-BINDING PROTEIN"/>
    <property type="match status" value="1"/>
</dbReference>
<keyword evidence="3" id="KW-0175">Coiled coil</keyword>
<dbReference type="InterPro" id="IPR027417">
    <property type="entry name" value="P-loop_NTPase"/>
</dbReference>
<dbReference type="AlphaFoldDB" id="A0A239UIS0"/>
<protein>
    <submittedName>
        <fullName evidence="5">ABC-F type ribosomal protection protein</fullName>
    </submittedName>
</protein>
<dbReference type="SMART" id="SM00382">
    <property type="entry name" value="AAA"/>
    <property type="match status" value="2"/>
</dbReference>
<dbReference type="Pfam" id="PF00005">
    <property type="entry name" value="ABC_tran"/>
    <property type="match status" value="2"/>
</dbReference>
<keyword evidence="2" id="KW-0067">ATP-binding</keyword>
<reference evidence="5 6" key="1">
    <citation type="submission" date="2019-07" db="EMBL/GenBank/DDBJ databases">
        <title>Whole genome shotgun sequence of Staphylococcus piscifermentans NBRC 109625.</title>
        <authorList>
            <person name="Hosoyama A."/>
            <person name="Uohara A."/>
            <person name="Ohji S."/>
            <person name="Ichikawa N."/>
        </authorList>
    </citation>
    <scope>NUCLEOTIDE SEQUENCE [LARGE SCALE GENOMIC DNA]</scope>
    <source>
        <strain evidence="5 6">NBRC 109625</strain>
    </source>
</reference>
<feature type="domain" description="ABC transporter" evidence="4">
    <location>
        <begin position="4"/>
        <end position="182"/>
    </location>
</feature>
<evidence type="ECO:0000256" key="3">
    <source>
        <dbReference type="SAM" id="Coils"/>
    </source>
</evidence>
<feature type="coiled-coil region" evidence="3">
    <location>
        <begin position="178"/>
        <end position="245"/>
    </location>
</feature>
<evidence type="ECO:0000256" key="1">
    <source>
        <dbReference type="ARBA" id="ARBA00022741"/>
    </source>
</evidence>
<dbReference type="NCBIfam" id="NF000355">
    <property type="entry name" value="ribo_prot_ABC_F"/>
    <property type="match status" value="1"/>
</dbReference>
<dbReference type="RefSeq" id="WP_167376377.1">
    <property type="nucleotide sequence ID" value="NZ_BKAR01000022.1"/>
</dbReference>
<dbReference type="PANTHER" id="PTHR42855">
    <property type="entry name" value="ABC TRANSPORTER ATP-BINDING SUBUNIT"/>
    <property type="match status" value="1"/>
</dbReference>
<dbReference type="CDD" id="cd03221">
    <property type="entry name" value="ABCF_EF-3"/>
    <property type="match status" value="2"/>
</dbReference>
<comment type="caution">
    <text evidence="5">The sequence shown here is derived from an EMBL/GenBank/DDBJ whole genome shotgun (WGS) entry which is preliminary data.</text>
</comment>
<dbReference type="PROSITE" id="PS50893">
    <property type="entry name" value="ABC_TRANSPORTER_2"/>
    <property type="match status" value="2"/>
</dbReference>
<proteinExistence type="predicted"/>
<dbReference type="Proteomes" id="UP000321736">
    <property type="component" value="Unassembled WGS sequence"/>
</dbReference>
<dbReference type="SUPFAM" id="SSF52540">
    <property type="entry name" value="P-loop containing nucleoside triphosphate hydrolases"/>
    <property type="match status" value="2"/>
</dbReference>